<keyword evidence="3" id="KW-1185">Reference proteome</keyword>
<protein>
    <submittedName>
        <fullName evidence="2">DUF4065 domain-containing protein</fullName>
    </submittedName>
</protein>
<proteinExistence type="predicted"/>
<name>A0A7Y8Y173_9FLAO</name>
<evidence type="ECO:0000313" key="2">
    <source>
        <dbReference type="EMBL" id="NYA70507.1"/>
    </source>
</evidence>
<dbReference type="RefSeq" id="WP_176005316.1">
    <property type="nucleotide sequence ID" value="NZ_JABWMI010000006.1"/>
</dbReference>
<reference evidence="2 3" key="1">
    <citation type="submission" date="2020-07" db="EMBL/GenBank/DDBJ databases">
        <authorList>
            <person name="Sun Q."/>
        </authorList>
    </citation>
    <scope>NUCLEOTIDE SEQUENCE [LARGE SCALE GENOMIC DNA]</scope>
    <source>
        <strain evidence="2 3">MAH-1</strain>
    </source>
</reference>
<dbReference type="Proteomes" id="UP000535020">
    <property type="component" value="Unassembled WGS sequence"/>
</dbReference>
<evidence type="ECO:0000259" key="1">
    <source>
        <dbReference type="Pfam" id="PF13274"/>
    </source>
</evidence>
<dbReference type="InterPro" id="IPR025272">
    <property type="entry name" value="SocA_Panacea"/>
</dbReference>
<sequence length="154" mass="17481">MPYSALTIANQILKKAKQDGQELSNMKLQKLLYIANGLYLAKSGTPLIEDPIEVWPYGPVVREVYHRFKTYGNKEIPVSNDIPEIDLDIDSRDAIEFALEISKRVSAIQLSNWTHKEGAPWTEARKKDEQIISNKSMEEFFSPFKNYNFAGGAG</sequence>
<feature type="domain" description="Antitoxin SocA-like Panacea" evidence="1">
    <location>
        <begin position="28"/>
        <end position="121"/>
    </location>
</feature>
<organism evidence="2 3">
    <name type="scientific">Flavobacterium agri</name>
    <dbReference type="NCBI Taxonomy" id="2743471"/>
    <lineage>
        <taxon>Bacteria</taxon>
        <taxon>Pseudomonadati</taxon>
        <taxon>Bacteroidota</taxon>
        <taxon>Flavobacteriia</taxon>
        <taxon>Flavobacteriales</taxon>
        <taxon>Flavobacteriaceae</taxon>
        <taxon>Flavobacterium</taxon>
    </lineage>
</organism>
<gene>
    <name evidence="2" type="ORF">HZF10_06205</name>
</gene>
<dbReference type="AlphaFoldDB" id="A0A7Y8Y173"/>
<dbReference type="Pfam" id="PF13274">
    <property type="entry name" value="SocA_Panacea"/>
    <property type="match status" value="1"/>
</dbReference>
<dbReference type="EMBL" id="JACBJI010000002">
    <property type="protein sequence ID" value="NYA70507.1"/>
    <property type="molecule type" value="Genomic_DNA"/>
</dbReference>
<comment type="caution">
    <text evidence="2">The sequence shown here is derived from an EMBL/GenBank/DDBJ whole genome shotgun (WGS) entry which is preliminary data.</text>
</comment>
<accession>A0A7Y8Y173</accession>
<evidence type="ECO:0000313" key="3">
    <source>
        <dbReference type="Proteomes" id="UP000535020"/>
    </source>
</evidence>